<dbReference type="EMBL" id="SRLO01000651">
    <property type="protein sequence ID" value="TNN49548.1"/>
    <property type="molecule type" value="Genomic_DNA"/>
</dbReference>
<feature type="region of interest" description="Disordered" evidence="1">
    <location>
        <begin position="169"/>
        <end position="202"/>
    </location>
</feature>
<reference evidence="2 3" key="1">
    <citation type="submission" date="2019-03" db="EMBL/GenBank/DDBJ databases">
        <title>First draft genome of Liparis tanakae, snailfish: a comprehensive survey of snailfish specific genes.</title>
        <authorList>
            <person name="Kim W."/>
            <person name="Song I."/>
            <person name="Jeong J.-H."/>
            <person name="Kim D."/>
            <person name="Kim S."/>
            <person name="Ryu S."/>
            <person name="Song J.Y."/>
            <person name="Lee S.K."/>
        </authorList>
    </citation>
    <scope>NUCLEOTIDE SEQUENCE [LARGE SCALE GENOMIC DNA]</scope>
    <source>
        <tissue evidence="2">Muscle</tissue>
    </source>
</reference>
<evidence type="ECO:0000313" key="3">
    <source>
        <dbReference type="Proteomes" id="UP000314294"/>
    </source>
</evidence>
<name>A0A4Z2G7N5_9TELE</name>
<comment type="caution">
    <text evidence="2">The sequence shown here is derived from an EMBL/GenBank/DDBJ whole genome shotgun (WGS) entry which is preliminary data.</text>
</comment>
<evidence type="ECO:0000313" key="2">
    <source>
        <dbReference type="EMBL" id="TNN49548.1"/>
    </source>
</evidence>
<organism evidence="2 3">
    <name type="scientific">Liparis tanakae</name>
    <name type="common">Tanaka's snailfish</name>
    <dbReference type="NCBI Taxonomy" id="230148"/>
    <lineage>
        <taxon>Eukaryota</taxon>
        <taxon>Metazoa</taxon>
        <taxon>Chordata</taxon>
        <taxon>Craniata</taxon>
        <taxon>Vertebrata</taxon>
        <taxon>Euteleostomi</taxon>
        <taxon>Actinopterygii</taxon>
        <taxon>Neopterygii</taxon>
        <taxon>Teleostei</taxon>
        <taxon>Neoteleostei</taxon>
        <taxon>Acanthomorphata</taxon>
        <taxon>Eupercaria</taxon>
        <taxon>Perciformes</taxon>
        <taxon>Cottioidei</taxon>
        <taxon>Cottales</taxon>
        <taxon>Liparidae</taxon>
        <taxon>Liparis</taxon>
    </lineage>
</organism>
<feature type="compositionally biased region" description="Basic and acidic residues" evidence="1">
    <location>
        <begin position="193"/>
        <end position="202"/>
    </location>
</feature>
<accession>A0A4Z2G7N5</accession>
<dbReference type="Proteomes" id="UP000314294">
    <property type="component" value="Unassembled WGS sequence"/>
</dbReference>
<protein>
    <submittedName>
        <fullName evidence="2">Uncharacterized protein</fullName>
    </submittedName>
</protein>
<feature type="region of interest" description="Disordered" evidence="1">
    <location>
        <begin position="103"/>
        <end position="139"/>
    </location>
</feature>
<sequence>MSLIHQWGMTGYVPSRPNRHVPNPLFPTAAEAAMMLMWPTVNMSLTPLSERAHAMHSGKCTRSRPCGRRLLTAASGPEERLLLAFAESLKRRRDLKVNLRQKTAANQARHPPPSPHGRAPAPQPKDSSEAKDCGSSASETDWPLMITTHLRETLPPCCGFSSLKKNPLWTKDKRSLHRSPTETTASRGSPDPDALRLRFWDV</sequence>
<keyword evidence="3" id="KW-1185">Reference proteome</keyword>
<gene>
    <name evidence="2" type="ORF">EYF80_040256</name>
</gene>
<proteinExistence type="predicted"/>
<evidence type="ECO:0000256" key="1">
    <source>
        <dbReference type="SAM" id="MobiDB-lite"/>
    </source>
</evidence>
<dbReference type="AlphaFoldDB" id="A0A4Z2G7N5"/>